<name>A0ABV3PCM4_9ACTN</name>
<evidence type="ECO:0000256" key="3">
    <source>
        <dbReference type="ARBA" id="ARBA00022692"/>
    </source>
</evidence>
<feature type="compositionally biased region" description="Basic and acidic residues" evidence="6">
    <location>
        <begin position="1"/>
        <end position="16"/>
    </location>
</feature>
<feature type="transmembrane region" description="Helical" evidence="7">
    <location>
        <begin position="332"/>
        <end position="354"/>
    </location>
</feature>
<comment type="subcellular location">
    <subcellularLocation>
        <location evidence="1">Cell membrane</location>
        <topology evidence="1">Multi-pass membrane protein</topology>
    </subcellularLocation>
</comment>
<protein>
    <submittedName>
        <fullName evidence="8">YihY/virulence factor BrkB family protein</fullName>
    </submittedName>
</protein>
<feature type="transmembrane region" description="Helical" evidence="7">
    <location>
        <begin position="113"/>
        <end position="135"/>
    </location>
</feature>
<dbReference type="PANTHER" id="PTHR30213:SF0">
    <property type="entry name" value="UPF0761 MEMBRANE PROTEIN YIHY"/>
    <property type="match status" value="1"/>
</dbReference>
<keyword evidence="2" id="KW-1003">Cell membrane</keyword>
<proteinExistence type="predicted"/>
<keyword evidence="5 7" id="KW-0472">Membrane</keyword>
<keyword evidence="3 7" id="KW-0812">Transmembrane</keyword>
<feature type="region of interest" description="Disordered" evidence="6">
    <location>
        <begin position="1"/>
        <end position="63"/>
    </location>
</feature>
<feature type="transmembrane region" description="Helical" evidence="7">
    <location>
        <begin position="264"/>
        <end position="283"/>
    </location>
</feature>
<feature type="transmembrane region" description="Helical" evidence="7">
    <location>
        <begin position="223"/>
        <end position="244"/>
    </location>
</feature>
<sequence>MPEDPSRPGGQPRHEESDEETMDVARSEDATASPGALDTDEVGSGVDTDGATLERTGEEPAPEVTVLVRPSRRRLVLRAWHALRQAWRDVRALTVGTVEACMRFRVTGLAAEGGFFALLSLPPLVFGLVASLGYLGRWLGAEDVDAARGQLTRVTEAFFTSQAISDVILPTFDSVTTGGRADLTVLAFAFSVWSGSRALNVYVDTIAIMYGLGGHRGIVRTRLLSLSTYLVALLVGVVVVPLVLIGPQLLGEWLPVHLRWLTTLYWPVVLVLSVFCLASLYHLATPVRSRWTRDVPGALLALLGWLAISWVLRRALSFSVAGASTSIYGPLAAPIVVLIWFYFLAIAVLIGAALNSAVDRVWPDPTKAAAREDARVQAAERRRWVP</sequence>
<gene>
    <name evidence="8" type="ORF">AB1207_21745</name>
</gene>
<accession>A0ABV3PCM4</accession>
<evidence type="ECO:0000256" key="1">
    <source>
        <dbReference type="ARBA" id="ARBA00004651"/>
    </source>
</evidence>
<evidence type="ECO:0000256" key="5">
    <source>
        <dbReference type="ARBA" id="ARBA00023136"/>
    </source>
</evidence>
<evidence type="ECO:0000256" key="6">
    <source>
        <dbReference type="SAM" id="MobiDB-lite"/>
    </source>
</evidence>
<reference evidence="8 9" key="1">
    <citation type="submission" date="2024-07" db="EMBL/GenBank/DDBJ databases">
        <authorList>
            <person name="Thanompreechachai J."/>
            <person name="Duangmal K."/>
        </authorList>
    </citation>
    <scope>NUCLEOTIDE SEQUENCE [LARGE SCALE GENOMIC DNA]</scope>
    <source>
        <strain evidence="8 9">KCTC 19886</strain>
    </source>
</reference>
<evidence type="ECO:0000313" key="8">
    <source>
        <dbReference type="EMBL" id="MEW9267380.1"/>
    </source>
</evidence>
<dbReference type="RefSeq" id="WP_367640688.1">
    <property type="nucleotide sequence ID" value="NZ_JBFNQN010000017.1"/>
</dbReference>
<evidence type="ECO:0000256" key="4">
    <source>
        <dbReference type="ARBA" id="ARBA00022989"/>
    </source>
</evidence>
<organism evidence="8 9">
    <name type="scientific">Kineococcus endophyticus</name>
    <dbReference type="NCBI Taxonomy" id="1181883"/>
    <lineage>
        <taxon>Bacteria</taxon>
        <taxon>Bacillati</taxon>
        <taxon>Actinomycetota</taxon>
        <taxon>Actinomycetes</taxon>
        <taxon>Kineosporiales</taxon>
        <taxon>Kineosporiaceae</taxon>
        <taxon>Kineococcus</taxon>
    </lineage>
</organism>
<evidence type="ECO:0000313" key="9">
    <source>
        <dbReference type="Proteomes" id="UP001555826"/>
    </source>
</evidence>
<dbReference type="Pfam" id="PF03631">
    <property type="entry name" value="Virul_fac_BrkB"/>
    <property type="match status" value="1"/>
</dbReference>
<evidence type="ECO:0000256" key="2">
    <source>
        <dbReference type="ARBA" id="ARBA00022475"/>
    </source>
</evidence>
<dbReference type="EMBL" id="JBFNQN010000017">
    <property type="protein sequence ID" value="MEW9267380.1"/>
    <property type="molecule type" value="Genomic_DNA"/>
</dbReference>
<dbReference type="InterPro" id="IPR017039">
    <property type="entry name" value="Virul_fac_BrkB"/>
</dbReference>
<keyword evidence="4 7" id="KW-1133">Transmembrane helix</keyword>
<feature type="transmembrane region" description="Helical" evidence="7">
    <location>
        <begin position="295"/>
        <end position="312"/>
    </location>
</feature>
<keyword evidence="9" id="KW-1185">Reference proteome</keyword>
<dbReference type="PANTHER" id="PTHR30213">
    <property type="entry name" value="INNER MEMBRANE PROTEIN YHJD"/>
    <property type="match status" value="1"/>
</dbReference>
<dbReference type="Proteomes" id="UP001555826">
    <property type="component" value="Unassembled WGS sequence"/>
</dbReference>
<comment type="caution">
    <text evidence="8">The sequence shown here is derived from an EMBL/GenBank/DDBJ whole genome shotgun (WGS) entry which is preliminary data.</text>
</comment>
<evidence type="ECO:0000256" key="7">
    <source>
        <dbReference type="SAM" id="Phobius"/>
    </source>
</evidence>